<dbReference type="AlphaFoldDB" id="A0A3R7JRE1"/>
<organism evidence="1 2">
    <name type="scientific">Phytophthora kernoviae</name>
    <dbReference type="NCBI Taxonomy" id="325452"/>
    <lineage>
        <taxon>Eukaryota</taxon>
        <taxon>Sar</taxon>
        <taxon>Stramenopiles</taxon>
        <taxon>Oomycota</taxon>
        <taxon>Peronosporomycetes</taxon>
        <taxon>Peronosporales</taxon>
        <taxon>Peronosporaceae</taxon>
        <taxon>Phytophthora</taxon>
    </lineage>
</organism>
<dbReference type="EMBL" id="MBAD02000716">
    <property type="protein sequence ID" value="RLN63669.1"/>
    <property type="molecule type" value="Genomic_DNA"/>
</dbReference>
<sequence length="96" mass="10652">MNDARLEGMAFEGYFHALLTKATTHKCDAGILWKLAQPFVNVGLRVYYIALLDEKDNKGKFRLNPAVIKVPLGSQNIPLYVAHFEVTSLGSEEGCP</sequence>
<reference evidence="1 2" key="1">
    <citation type="submission" date="2018-07" db="EMBL/GenBank/DDBJ databases">
        <title>Genome sequencing of oomycete isolates from Chile give support for New Zealand origin for Phytophthora kernoviae and make available the first Nothophytophthora sp. genome.</title>
        <authorList>
            <person name="Studholme D.J."/>
            <person name="Sanfuentes E."/>
            <person name="Panda P."/>
            <person name="Hill R."/>
            <person name="Sambles C."/>
            <person name="Grant M."/>
            <person name="Williams N.M."/>
            <person name="Mcdougal R.L."/>
        </authorList>
    </citation>
    <scope>NUCLEOTIDE SEQUENCE [LARGE SCALE GENOMIC DNA]</scope>
    <source>
        <strain evidence="1">Chile7</strain>
    </source>
</reference>
<comment type="caution">
    <text evidence="1">The sequence shown here is derived from an EMBL/GenBank/DDBJ whole genome shotgun (WGS) entry which is preliminary data.</text>
</comment>
<accession>A0A3R7JRE1</accession>
<evidence type="ECO:0000313" key="1">
    <source>
        <dbReference type="EMBL" id="RLN63669.1"/>
    </source>
</evidence>
<name>A0A3R7JRE1_9STRA</name>
<proteinExistence type="predicted"/>
<evidence type="ECO:0000313" key="2">
    <source>
        <dbReference type="Proteomes" id="UP000284657"/>
    </source>
</evidence>
<gene>
    <name evidence="1" type="ORF">BBJ29_010080</name>
</gene>
<protein>
    <submittedName>
        <fullName evidence="1">Uncharacterized protein</fullName>
    </submittedName>
</protein>
<dbReference type="Proteomes" id="UP000284657">
    <property type="component" value="Unassembled WGS sequence"/>
</dbReference>